<proteinExistence type="predicted"/>
<dbReference type="PANTHER" id="PTHR46825:SF7">
    <property type="entry name" value="D-ALANYL-D-ALANINE CARBOXYPEPTIDASE"/>
    <property type="match status" value="1"/>
</dbReference>
<dbReference type="SUPFAM" id="SSF56601">
    <property type="entry name" value="beta-lactamase/transpeptidase-like"/>
    <property type="match status" value="1"/>
</dbReference>
<dbReference type="InterPro" id="IPR012338">
    <property type="entry name" value="Beta-lactam/transpept-like"/>
</dbReference>
<feature type="domain" description="Beta-lactamase-related" evidence="1">
    <location>
        <begin position="32"/>
        <end position="324"/>
    </location>
</feature>
<dbReference type="STRING" id="364200.SAMN04488515_0029"/>
<evidence type="ECO:0000259" key="1">
    <source>
        <dbReference type="Pfam" id="PF00144"/>
    </source>
</evidence>
<sequence>MTLSQDLQALIDAECAKAFTHGLILRVASGDGAVDFKGGSGAAVSDTRFPIASISKMFTAALIMQLTDDGRIRLDQSVQSILADTDMSGLHVVKGVDHSPLLTVRQLLHQTSGLADYYESDLAADLKKGNDRSYDLNDVLQMTQALPPQAAPESGRSYYSDTNYQLLGAVIEYATGLTYDQALQSRICEPLGLNDTQVLQGTDFGLPVYHRDALLNVPQILTSMGPDGGIISTLDEMLIFLRAFMQGQLFKQENTAQMRQWNRLFFPLQYGYGLMRIKLPRWMTLFRATPEMIGHSGASGSFAFHAPEPDIYLIGTFNQTDASRRPIKLMLRVLDLVAKDRGSR</sequence>
<reference evidence="2 3" key="1">
    <citation type="submission" date="2016-10" db="EMBL/GenBank/DDBJ databases">
        <authorList>
            <person name="de Groot N.N."/>
        </authorList>
    </citation>
    <scope>NUCLEOTIDE SEQUENCE [LARGE SCALE GENOMIC DNA]</scope>
    <source>
        <strain evidence="2 3">DSM 17925</strain>
    </source>
</reference>
<dbReference type="InterPro" id="IPR001466">
    <property type="entry name" value="Beta-lactam-related"/>
</dbReference>
<dbReference type="Proteomes" id="UP000199167">
    <property type="component" value="Unassembled WGS sequence"/>
</dbReference>
<protein>
    <submittedName>
        <fullName evidence="2">CubicO group peptidase, beta-lactamase class C family</fullName>
    </submittedName>
</protein>
<dbReference type="Gene3D" id="3.40.710.10">
    <property type="entry name" value="DD-peptidase/beta-lactamase superfamily"/>
    <property type="match status" value="1"/>
</dbReference>
<dbReference type="InterPro" id="IPR050491">
    <property type="entry name" value="AmpC-like"/>
</dbReference>
<dbReference type="EMBL" id="FOIZ01000001">
    <property type="protein sequence ID" value="SEV87985.1"/>
    <property type="molecule type" value="Genomic_DNA"/>
</dbReference>
<organism evidence="2 3">
    <name type="scientific">Cognatiyoonia koreensis</name>
    <dbReference type="NCBI Taxonomy" id="364200"/>
    <lineage>
        <taxon>Bacteria</taxon>
        <taxon>Pseudomonadati</taxon>
        <taxon>Pseudomonadota</taxon>
        <taxon>Alphaproteobacteria</taxon>
        <taxon>Rhodobacterales</taxon>
        <taxon>Paracoccaceae</taxon>
        <taxon>Cognatiyoonia</taxon>
    </lineage>
</organism>
<gene>
    <name evidence="2" type="ORF">SAMN04488515_0029</name>
</gene>
<accession>A0A1I0MI28</accession>
<keyword evidence="3" id="KW-1185">Reference proteome</keyword>
<evidence type="ECO:0000313" key="3">
    <source>
        <dbReference type="Proteomes" id="UP000199167"/>
    </source>
</evidence>
<dbReference type="RefSeq" id="WP_089988782.1">
    <property type="nucleotide sequence ID" value="NZ_FOIZ01000001.1"/>
</dbReference>
<dbReference type="Pfam" id="PF00144">
    <property type="entry name" value="Beta-lactamase"/>
    <property type="match status" value="1"/>
</dbReference>
<evidence type="ECO:0000313" key="2">
    <source>
        <dbReference type="EMBL" id="SEV87985.1"/>
    </source>
</evidence>
<dbReference type="AlphaFoldDB" id="A0A1I0MI28"/>
<dbReference type="OrthoDB" id="5377981at2"/>
<name>A0A1I0MI28_9RHOB</name>
<dbReference type="PANTHER" id="PTHR46825">
    <property type="entry name" value="D-ALANYL-D-ALANINE-CARBOXYPEPTIDASE/ENDOPEPTIDASE AMPH"/>
    <property type="match status" value="1"/>
</dbReference>